<evidence type="ECO:0000313" key="1">
    <source>
        <dbReference type="EMBL" id="SVC03568.1"/>
    </source>
</evidence>
<gene>
    <name evidence="1" type="ORF">METZ01_LOCUS256422</name>
</gene>
<protein>
    <recommendedName>
        <fullName evidence="2">Haloacid dehalogenase, type II</fullName>
    </recommendedName>
</protein>
<reference evidence="1" key="1">
    <citation type="submission" date="2018-05" db="EMBL/GenBank/DDBJ databases">
        <authorList>
            <person name="Lanie J.A."/>
            <person name="Ng W.-L."/>
            <person name="Kazmierczak K.M."/>
            <person name="Andrzejewski T.M."/>
            <person name="Davidsen T.M."/>
            <person name="Wayne K.J."/>
            <person name="Tettelin H."/>
            <person name="Glass J.I."/>
            <person name="Rusch D."/>
            <person name="Podicherti R."/>
            <person name="Tsui H.-C.T."/>
            <person name="Winkler M.E."/>
        </authorList>
    </citation>
    <scope>NUCLEOTIDE SEQUENCE</scope>
</reference>
<dbReference type="InterPro" id="IPR023198">
    <property type="entry name" value="PGP-like_dom2"/>
</dbReference>
<dbReference type="EMBL" id="UINC01069858">
    <property type="protein sequence ID" value="SVC03568.1"/>
    <property type="molecule type" value="Genomic_DNA"/>
</dbReference>
<feature type="non-terminal residue" evidence="1">
    <location>
        <position position="95"/>
    </location>
</feature>
<evidence type="ECO:0008006" key="2">
    <source>
        <dbReference type="Google" id="ProtNLM"/>
    </source>
</evidence>
<dbReference type="Gene3D" id="1.10.150.240">
    <property type="entry name" value="Putative phosphatase, domain 2"/>
    <property type="match status" value="1"/>
</dbReference>
<organism evidence="1">
    <name type="scientific">marine metagenome</name>
    <dbReference type="NCBI Taxonomy" id="408172"/>
    <lineage>
        <taxon>unclassified sequences</taxon>
        <taxon>metagenomes</taxon>
        <taxon>ecological metagenomes</taxon>
    </lineage>
</organism>
<accession>A0A382IVJ2</accession>
<dbReference type="InterPro" id="IPR036412">
    <property type="entry name" value="HAD-like_sf"/>
</dbReference>
<name>A0A382IVJ2_9ZZZZ</name>
<dbReference type="SUPFAM" id="SSF56784">
    <property type="entry name" value="HAD-like"/>
    <property type="match status" value="1"/>
</dbReference>
<dbReference type="AlphaFoldDB" id="A0A382IVJ2"/>
<sequence length="95" mass="10959">MSRIEIRALTFDVFGTVVDWRNSIAREGATWGPKKGLDIDWFGFADAWRGLYQPAMKKVRESQMGWVNLDALHRMNLDQLSNQFGLDVLNEDDLN</sequence>
<proteinExistence type="predicted"/>